<dbReference type="AlphaFoldDB" id="A0A6N7SC90"/>
<keyword evidence="6 8" id="KW-1133">Transmembrane helix</keyword>
<dbReference type="Proteomes" id="UP000433575">
    <property type="component" value="Unassembled WGS sequence"/>
</dbReference>
<dbReference type="Gene3D" id="1.20.1560.10">
    <property type="entry name" value="ABC transporter type 1, transmembrane domain"/>
    <property type="match status" value="1"/>
</dbReference>
<dbReference type="CDD" id="cd18547">
    <property type="entry name" value="ABC_6TM_Tm288_like"/>
    <property type="match status" value="1"/>
</dbReference>
<dbReference type="GO" id="GO:0015421">
    <property type="term" value="F:ABC-type oligopeptide transporter activity"/>
    <property type="evidence" value="ECO:0007669"/>
    <property type="project" value="TreeGrafter"/>
</dbReference>
<dbReference type="PROSITE" id="PS50893">
    <property type="entry name" value="ABC_TRANSPORTER_2"/>
    <property type="match status" value="1"/>
</dbReference>
<evidence type="ECO:0000256" key="1">
    <source>
        <dbReference type="ARBA" id="ARBA00004651"/>
    </source>
</evidence>
<evidence type="ECO:0000313" key="13">
    <source>
        <dbReference type="Proteomes" id="UP000433575"/>
    </source>
</evidence>
<dbReference type="InterPro" id="IPR011527">
    <property type="entry name" value="ABC1_TM_dom"/>
</dbReference>
<dbReference type="Proteomes" id="UP000480929">
    <property type="component" value="Unassembled WGS sequence"/>
</dbReference>
<dbReference type="PANTHER" id="PTHR43394:SF1">
    <property type="entry name" value="ATP-BINDING CASSETTE SUB-FAMILY B MEMBER 10, MITOCHONDRIAL"/>
    <property type="match status" value="1"/>
</dbReference>
<keyword evidence="7 8" id="KW-0472">Membrane</keyword>
<dbReference type="Pfam" id="PF00005">
    <property type="entry name" value="ABC_tran"/>
    <property type="match status" value="1"/>
</dbReference>
<keyword evidence="14" id="KW-1185">Reference proteome</keyword>
<keyword evidence="3 8" id="KW-0812">Transmembrane</keyword>
<dbReference type="SUPFAM" id="SSF90123">
    <property type="entry name" value="ABC transporter transmembrane region"/>
    <property type="match status" value="1"/>
</dbReference>
<gene>
    <name evidence="12" type="ORF">GKD88_18755</name>
    <name evidence="11" type="ORF">GKE08_18895</name>
</gene>
<dbReference type="RefSeq" id="WP_154240669.1">
    <property type="nucleotide sequence ID" value="NZ_CALJPI010000179.1"/>
</dbReference>
<evidence type="ECO:0000256" key="4">
    <source>
        <dbReference type="ARBA" id="ARBA00022741"/>
    </source>
</evidence>
<protein>
    <submittedName>
        <fullName evidence="11">ATP-binding cassette domain-containing protein</fullName>
    </submittedName>
</protein>
<evidence type="ECO:0000313" key="14">
    <source>
        <dbReference type="Proteomes" id="UP000480929"/>
    </source>
</evidence>
<dbReference type="GO" id="GO:0005524">
    <property type="term" value="F:ATP binding"/>
    <property type="evidence" value="ECO:0007669"/>
    <property type="project" value="UniProtKB-KW"/>
</dbReference>
<organism evidence="11 13">
    <name type="scientific">Holdemania massiliensis</name>
    <dbReference type="NCBI Taxonomy" id="1468449"/>
    <lineage>
        <taxon>Bacteria</taxon>
        <taxon>Bacillati</taxon>
        <taxon>Bacillota</taxon>
        <taxon>Erysipelotrichia</taxon>
        <taxon>Erysipelotrichales</taxon>
        <taxon>Erysipelotrichaceae</taxon>
        <taxon>Holdemania</taxon>
    </lineage>
</organism>
<feature type="transmembrane region" description="Helical" evidence="8">
    <location>
        <begin position="76"/>
        <end position="95"/>
    </location>
</feature>
<dbReference type="OrthoDB" id="9762778at2"/>
<feature type="domain" description="ABC transmembrane type-1" evidence="10">
    <location>
        <begin position="37"/>
        <end position="327"/>
    </location>
</feature>
<dbReference type="CDD" id="cd03254">
    <property type="entry name" value="ABCC_Glucan_exporter_like"/>
    <property type="match status" value="1"/>
</dbReference>
<feature type="transmembrane region" description="Helical" evidence="8">
    <location>
        <begin position="34"/>
        <end position="56"/>
    </location>
</feature>
<dbReference type="InterPro" id="IPR003439">
    <property type="entry name" value="ABC_transporter-like_ATP-bd"/>
</dbReference>
<keyword evidence="5 11" id="KW-0067">ATP-binding</keyword>
<name>A0A6N7SC90_9FIRM</name>
<dbReference type="FunFam" id="3.40.50.300:FF:000287">
    <property type="entry name" value="Multidrug ABC transporter ATP-binding protein"/>
    <property type="match status" value="1"/>
</dbReference>
<dbReference type="Pfam" id="PF00664">
    <property type="entry name" value="ABC_membrane"/>
    <property type="match status" value="1"/>
</dbReference>
<comment type="subcellular location">
    <subcellularLocation>
        <location evidence="1">Cell membrane</location>
        <topology evidence="1">Multi-pass membrane protein</topology>
    </subcellularLocation>
</comment>
<feature type="domain" description="ABC transporter" evidence="9">
    <location>
        <begin position="393"/>
        <end position="627"/>
    </location>
</feature>
<dbReference type="GO" id="GO:0016887">
    <property type="term" value="F:ATP hydrolysis activity"/>
    <property type="evidence" value="ECO:0007669"/>
    <property type="project" value="InterPro"/>
</dbReference>
<keyword evidence="4" id="KW-0547">Nucleotide-binding</keyword>
<dbReference type="PROSITE" id="PS00211">
    <property type="entry name" value="ABC_TRANSPORTER_1"/>
    <property type="match status" value="1"/>
</dbReference>
<evidence type="ECO:0000256" key="5">
    <source>
        <dbReference type="ARBA" id="ARBA00022840"/>
    </source>
</evidence>
<dbReference type="InterPro" id="IPR039421">
    <property type="entry name" value="Type_1_exporter"/>
</dbReference>
<dbReference type="EMBL" id="WKPI01000059">
    <property type="protein sequence ID" value="MSC35156.1"/>
    <property type="molecule type" value="Genomic_DNA"/>
</dbReference>
<dbReference type="InterPro" id="IPR027417">
    <property type="entry name" value="P-loop_NTPase"/>
</dbReference>
<dbReference type="InterPro" id="IPR003593">
    <property type="entry name" value="AAA+_ATPase"/>
</dbReference>
<dbReference type="Gene3D" id="3.40.50.300">
    <property type="entry name" value="P-loop containing nucleotide triphosphate hydrolases"/>
    <property type="match status" value="1"/>
</dbReference>
<evidence type="ECO:0000313" key="11">
    <source>
        <dbReference type="EMBL" id="MSA91389.1"/>
    </source>
</evidence>
<evidence type="ECO:0000256" key="3">
    <source>
        <dbReference type="ARBA" id="ARBA00022692"/>
    </source>
</evidence>
<accession>A0A6N7SC90</accession>
<evidence type="ECO:0000256" key="8">
    <source>
        <dbReference type="SAM" id="Phobius"/>
    </source>
</evidence>
<evidence type="ECO:0000256" key="7">
    <source>
        <dbReference type="ARBA" id="ARBA00023136"/>
    </source>
</evidence>
<feature type="transmembrane region" description="Helical" evidence="8">
    <location>
        <begin position="165"/>
        <end position="197"/>
    </location>
</feature>
<proteinExistence type="predicted"/>
<comment type="caution">
    <text evidence="11">The sequence shown here is derived from an EMBL/GenBank/DDBJ whole genome shotgun (WGS) entry which is preliminary data.</text>
</comment>
<dbReference type="PROSITE" id="PS50929">
    <property type="entry name" value="ABC_TM1F"/>
    <property type="match status" value="1"/>
</dbReference>
<evidence type="ECO:0000259" key="10">
    <source>
        <dbReference type="PROSITE" id="PS50929"/>
    </source>
</evidence>
<dbReference type="SMART" id="SM00382">
    <property type="entry name" value="AAA"/>
    <property type="match status" value="1"/>
</dbReference>
<evidence type="ECO:0000259" key="9">
    <source>
        <dbReference type="PROSITE" id="PS50893"/>
    </source>
</evidence>
<sequence length="632" mass="70388">MSMSRPRNVGTNGEKLNTQVLGRLMNYILKRYKVRYAVVILCILVSALASVSSSVFMRTLIDGYITPLLQSANPNFVPLFRALSLMACFYMAGVLTKLISQKILIVISQGTLNDLRNDLFSNMEKLPIQYFDTHAHGDIMSVYTNDIDTLRQVISQSIPECISSLITIVSVFFSMIVMSVPLTLVTLFMVGIMQYALQKIMRKSGRYFGVQQRQLGKENGYIEEMMEGAKVIKVFTHEQKAIEEFNQINDELCEASYNANKYANILMPIVGNLGNISYVLCAFIGGALALNGIGGLTLGGLASFLALNKSFNGPLNQISQQLNSVIMAMAGAERVFNLLDQAHEVDDGRVTLVNVVQDETGQMQETEATTGHWAWKHLHEDGSVDYVELTGDVRFHDVSFSYVEGKTVLHDIDLFAEPGQKLAFVGATGAGKTTMTNLINRFYDVRKGSITYDGIDVKLIRKADLRRSLGIVLQDTHLFTGTIEENIKYARPEATHEEVVAAAKLANAHYFIKHLENGYDTWLTRDGSSLSQGQRQLISIARAALANPPVLILDEATSSIDSRTEKLVQEGMDKLMSGRTTFVIAHRLSTIKNSHAIMVMDHGRIIERGNHERLLEKHGIYYQLYTGLIEND</sequence>
<keyword evidence="2" id="KW-0813">Transport</keyword>
<dbReference type="InterPro" id="IPR036640">
    <property type="entry name" value="ABC1_TM_sf"/>
</dbReference>
<dbReference type="InterPro" id="IPR017871">
    <property type="entry name" value="ABC_transporter-like_CS"/>
</dbReference>
<evidence type="ECO:0000256" key="6">
    <source>
        <dbReference type="ARBA" id="ARBA00022989"/>
    </source>
</evidence>
<dbReference type="PANTHER" id="PTHR43394">
    <property type="entry name" value="ATP-DEPENDENT PERMEASE MDL1, MITOCHONDRIAL"/>
    <property type="match status" value="1"/>
</dbReference>
<evidence type="ECO:0000313" key="12">
    <source>
        <dbReference type="EMBL" id="MSC35156.1"/>
    </source>
</evidence>
<reference evidence="13 14" key="1">
    <citation type="journal article" date="2019" name="Nat. Med.">
        <title>A library of human gut bacterial isolates paired with longitudinal multiomics data enables mechanistic microbiome research.</title>
        <authorList>
            <person name="Poyet M."/>
            <person name="Groussin M."/>
            <person name="Gibbons S.M."/>
            <person name="Avila-Pacheco J."/>
            <person name="Jiang X."/>
            <person name="Kearney S.M."/>
            <person name="Perrotta A.R."/>
            <person name="Berdy B."/>
            <person name="Zhao S."/>
            <person name="Lieberman T.D."/>
            <person name="Swanson P.K."/>
            <person name="Smith M."/>
            <person name="Roesemann S."/>
            <person name="Alexander J.E."/>
            <person name="Rich S.A."/>
            <person name="Livny J."/>
            <person name="Vlamakis H."/>
            <person name="Clish C."/>
            <person name="Bullock K."/>
            <person name="Deik A."/>
            <person name="Scott J."/>
            <person name="Pierce K.A."/>
            <person name="Xavier R.J."/>
            <person name="Alm E.J."/>
        </authorList>
    </citation>
    <scope>NUCLEOTIDE SEQUENCE [LARGE SCALE GENOMIC DNA]</scope>
    <source>
        <strain evidence="11 13">BIOML-A4</strain>
        <strain evidence="12 14">BIOML-A5</strain>
    </source>
</reference>
<dbReference type="EMBL" id="WKPJ01000057">
    <property type="protein sequence ID" value="MSA91389.1"/>
    <property type="molecule type" value="Genomic_DNA"/>
</dbReference>
<evidence type="ECO:0000256" key="2">
    <source>
        <dbReference type="ARBA" id="ARBA00022448"/>
    </source>
</evidence>
<dbReference type="GO" id="GO:0005886">
    <property type="term" value="C:plasma membrane"/>
    <property type="evidence" value="ECO:0007669"/>
    <property type="project" value="UniProtKB-SubCell"/>
</dbReference>
<dbReference type="SUPFAM" id="SSF52540">
    <property type="entry name" value="P-loop containing nucleoside triphosphate hydrolases"/>
    <property type="match status" value="1"/>
</dbReference>